<keyword evidence="1" id="KW-0812">Transmembrane</keyword>
<dbReference type="AlphaFoldDB" id="A0A291QYK4"/>
<keyword evidence="1" id="KW-0472">Membrane</keyword>
<evidence type="ECO:0000256" key="1">
    <source>
        <dbReference type="SAM" id="Phobius"/>
    </source>
</evidence>
<dbReference type="RefSeq" id="WP_098195424.1">
    <property type="nucleotide sequence ID" value="NZ_CP023777.1"/>
</dbReference>
<feature type="transmembrane region" description="Helical" evidence="1">
    <location>
        <begin position="46"/>
        <end position="66"/>
    </location>
</feature>
<feature type="transmembrane region" description="Helical" evidence="1">
    <location>
        <begin position="6"/>
        <end position="25"/>
    </location>
</feature>
<dbReference type="KEGG" id="cbae:COR50_18810"/>
<keyword evidence="3" id="KW-1185">Reference proteome</keyword>
<dbReference type="Proteomes" id="UP000220133">
    <property type="component" value="Chromosome"/>
</dbReference>
<evidence type="ECO:0000313" key="3">
    <source>
        <dbReference type="Proteomes" id="UP000220133"/>
    </source>
</evidence>
<sequence>MNIIAYTIYLTISCFITVRVGKACYSNGWHFIKPLFLGHDELARAVNKLLLTGFYLVNLGIVALNLHGWNPGRAVRSCRILPRLKL</sequence>
<keyword evidence="1" id="KW-1133">Transmembrane helix</keyword>
<organism evidence="2 3">
    <name type="scientific">Chitinophaga caeni</name>
    <dbReference type="NCBI Taxonomy" id="2029983"/>
    <lineage>
        <taxon>Bacteria</taxon>
        <taxon>Pseudomonadati</taxon>
        <taxon>Bacteroidota</taxon>
        <taxon>Chitinophagia</taxon>
        <taxon>Chitinophagales</taxon>
        <taxon>Chitinophagaceae</taxon>
        <taxon>Chitinophaga</taxon>
    </lineage>
</organism>
<reference evidence="2 3" key="1">
    <citation type="submission" date="2017-10" db="EMBL/GenBank/DDBJ databases">
        <title>Paenichitinophaga pekingensis gen. nov., sp. nov., isolated from activated sludge.</title>
        <authorList>
            <person name="Jin D."/>
            <person name="Kong X."/>
            <person name="Deng Y."/>
            <person name="Bai Z."/>
        </authorList>
    </citation>
    <scope>NUCLEOTIDE SEQUENCE [LARGE SCALE GENOMIC DNA]</scope>
    <source>
        <strain evidence="2 3">13</strain>
    </source>
</reference>
<accession>A0A291QYK4</accession>
<protein>
    <submittedName>
        <fullName evidence="2">Uncharacterized protein</fullName>
    </submittedName>
</protein>
<dbReference type="EMBL" id="CP023777">
    <property type="protein sequence ID" value="ATL49056.1"/>
    <property type="molecule type" value="Genomic_DNA"/>
</dbReference>
<dbReference type="OrthoDB" id="193443at2"/>
<proteinExistence type="predicted"/>
<name>A0A291QYK4_9BACT</name>
<gene>
    <name evidence="2" type="ORF">COR50_18810</name>
</gene>
<evidence type="ECO:0000313" key="2">
    <source>
        <dbReference type="EMBL" id="ATL49056.1"/>
    </source>
</evidence>